<evidence type="ECO:0008006" key="19">
    <source>
        <dbReference type="Google" id="ProtNLM"/>
    </source>
</evidence>
<dbReference type="InterPro" id="IPR038050">
    <property type="entry name" value="Neuro_actylchol_rec"/>
</dbReference>
<evidence type="ECO:0000313" key="17">
    <source>
        <dbReference type="EMBL" id="ESO83030.1"/>
    </source>
</evidence>
<dbReference type="SUPFAM" id="SSF63712">
    <property type="entry name" value="Nicotinic receptor ligand binding domain-like"/>
    <property type="match status" value="1"/>
</dbReference>
<keyword evidence="12" id="KW-0407">Ion channel</keyword>
<protein>
    <recommendedName>
        <fullName evidence="19">Neurotransmitter-gated ion-channel ligand-binding domain-containing protein</fullName>
    </recommendedName>
</protein>
<dbReference type="Proteomes" id="UP000030746">
    <property type="component" value="Unassembled WGS sequence"/>
</dbReference>
<dbReference type="InterPro" id="IPR002394">
    <property type="entry name" value="Nicotinic_acetylcholine_rcpt"/>
</dbReference>
<dbReference type="Gene3D" id="1.20.58.390">
    <property type="entry name" value="Neurotransmitter-gated ion-channel transmembrane domain"/>
    <property type="match status" value="1"/>
</dbReference>
<dbReference type="SUPFAM" id="SSF90112">
    <property type="entry name" value="Neurotransmitter-gated ion-channel transmembrane pore"/>
    <property type="match status" value="1"/>
</dbReference>
<dbReference type="KEGG" id="lgi:LOTGIDRAFT_64373"/>
<dbReference type="CDD" id="cd18997">
    <property type="entry name" value="LGIC_ECD_nAChR"/>
    <property type="match status" value="1"/>
</dbReference>
<evidence type="ECO:0000256" key="3">
    <source>
        <dbReference type="ARBA" id="ARBA00022692"/>
    </source>
</evidence>
<keyword evidence="10" id="KW-0325">Glycoprotein</keyword>
<proteinExistence type="predicted"/>
<keyword evidence="6" id="KW-0406">Ion transport</keyword>
<feature type="domain" description="Neurotransmitter-gated ion-channel ligand-binding" evidence="15">
    <location>
        <begin position="1"/>
        <end position="210"/>
    </location>
</feature>
<keyword evidence="5" id="KW-0770">Synapse</keyword>
<dbReference type="EMBL" id="KB203796">
    <property type="protein sequence ID" value="ESO83030.1"/>
    <property type="molecule type" value="Genomic_DNA"/>
</dbReference>
<reference evidence="17 18" key="1">
    <citation type="journal article" date="2013" name="Nature">
        <title>Insights into bilaterian evolution from three spiralian genomes.</title>
        <authorList>
            <person name="Simakov O."/>
            <person name="Marletaz F."/>
            <person name="Cho S.J."/>
            <person name="Edsinger-Gonzales E."/>
            <person name="Havlak P."/>
            <person name="Hellsten U."/>
            <person name="Kuo D.H."/>
            <person name="Larsson T."/>
            <person name="Lv J."/>
            <person name="Arendt D."/>
            <person name="Savage R."/>
            <person name="Osoegawa K."/>
            <person name="de Jong P."/>
            <person name="Grimwood J."/>
            <person name="Chapman J.A."/>
            <person name="Shapiro H."/>
            <person name="Aerts A."/>
            <person name="Otillar R.P."/>
            <person name="Terry A.Y."/>
            <person name="Boore J.L."/>
            <person name="Grigoriev I.V."/>
            <person name="Lindberg D.R."/>
            <person name="Seaver E.C."/>
            <person name="Weisblat D.A."/>
            <person name="Putnam N.H."/>
            <person name="Rokhsar D.S."/>
        </authorList>
    </citation>
    <scope>NUCLEOTIDE SEQUENCE [LARGE SCALE GENOMIC DNA]</scope>
</reference>
<feature type="transmembrane region" description="Helical" evidence="14">
    <location>
        <begin position="210"/>
        <end position="235"/>
    </location>
</feature>
<evidence type="ECO:0000256" key="8">
    <source>
        <dbReference type="ARBA" id="ARBA00023157"/>
    </source>
</evidence>
<evidence type="ECO:0000256" key="10">
    <source>
        <dbReference type="ARBA" id="ARBA00023180"/>
    </source>
</evidence>
<evidence type="ECO:0000256" key="1">
    <source>
        <dbReference type="ARBA" id="ARBA00022448"/>
    </source>
</evidence>
<keyword evidence="9" id="KW-0675">Receptor</keyword>
<dbReference type="HOGENOM" id="CLU_018074_2_1_1"/>
<evidence type="ECO:0000259" key="16">
    <source>
        <dbReference type="Pfam" id="PF02932"/>
    </source>
</evidence>
<evidence type="ECO:0000256" key="4">
    <source>
        <dbReference type="ARBA" id="ARBA00022989"/>
    </source>
</evidence>
<evidence type="ECO:0000256" key="5">
    <source>
        <dbReference type="ARBA" id="ARBA00023018"/>
    </source>
</evidence>
<keyword evidence="4 14" id="KW-1133">Transmembrane helix</keyword>
<evidence type="ECO:0000256" key="7">
    <source>
        <dbReference type="ARBA" id="ARBA00023136"/>
    </source>
</evidence>
<dbReference type="GO" id="GO:0045211">
    <property type="term" value="C:postsynaptic membrane"/>
    <property type="evidence" value="ECO:0007669"/>
    <property type="project" value="InterPro"/>
</dbReference>
<comment type="subcellular location">
    <subcellularLocation>
        <location evidence="13">Synaptic cell membrane</location>
        <topology evidence="13">Multi-pass membrane protein</topology>
    </subcellularLocation>
</comment>
<dbReference type="GO" id="GO:0004888">
    <property type="term" value="F:transmembrane signaling receptor activity"/>
    <property type="evidence" value="ECO:0007669"/>
    <property type="project" value="InterPro"/>
</dbReference>
<sequence>QLLSDLFTNYYQGIVPYCSGQDKGVEVGLGIAIRSLIDVDEPTQIIDINVWVRMSWTDCHLVWNASDYDGINELVVPYDKIWVPDVTLYDNNQDGDQGLLPGLTDFRPKIKSDGSIHYNFPTVLHSLCTIDSTYFPFDTQTCPLKFGSWSYDGFHVDVKNVSASADTSSFKKNTEWELVSVEAVHHELFYSCCEAPFPDVTFYLTISRRYLSFVVNIIVPCFMIVCLALIGFLLPVEAGEKVGLEITVLLALAVYAQVVSDQLPPSSNLPYMGLFFACALLITMFSLIMAVFVINLHHRGELGYPVPKVIRCIVFNGLAKIVFFDVEEENEEEAVSTSQHSVSKQETLSSIG</sequence>
<gene>
    <name evidence="17" type="ORF">LOTGIDRAFT_64373</name>
</gene>
<feature type="transmembrane region" description="Helical" evidence="14">
    <location>
        <begin position="271"/>
        <end position="294"/>
    </location>
</feature>
<evidence type="ECO:0000256" key="2">
    <source>
        <dbReference type="ARBA" id="ARBA00022475"/>
    </source>
</evidence>
<evidence type="ECO:0000256" key="13">
    <source>
        <dbReference type="ARBA" id="ARBA00034099"/>
    </source>
</evidence>
<dbReference type="PRINTS" id="PR00252">
    <property type="entry name" value="NRIONCHANNEL"/>
</dbReference>
<dbReference type="FunFam" id="1.20.58.390:FF:000043">
    <property type="entry name" value="AcetylCholine Receptor"/>
    <property type="match status" value="1"/>
</dbReference>
<dbReference type="GeneID" id="20251704"/>
<evidence type="ECO:0000259" key="15">
    <source>
        <dbReference type="Pfam" id="PF02931"/>
    </source>
</evidence>
<dbReference type="Gene3D" id="2.70.170.10">
    <property type="entry name" value="Neurotransmitter-gated ion-channel ligand-binding domain"/>
    <property type="match status" value="1"/>
</dbReference>
<keyword evidence="11" id="KW-1071">Ligand-gated ion channel</keyword>
<dbReference type="RefSeq" id="XP_009066204.1">
    <property type="nucleotide sequence ID" value="XM_009067956.1"/>
</dbReference>
<feature type="transmembrane region" description="Helical" evidence="14">
    <location>
        <begin position="242"/>
        <end position="259"/>
    </location>
</feature>
<name>V3ZKV2_LOTGI</name>
<dbReference type="CTD" id="20251704"/>
<feature type="domain" description="Neurotransmitter-gated ion-channel transmembrane" evidence="16">
    <location>
        <begin position="217"/>
        <end position="346"/>
    </location>
</feature>
<keyword evidence="3 14" id="KW-0812">Transmembrane</keyword>
<feature type="non-terminal residue" evidence="17">
    <location>
        <position position="352"/>
    </location>
</feature>
<dbReference type="OrthoDB" id="6095221at2759"/>
<evidence type="ECO:0000256" key="9">
    <source>
        <dbReference type="ARBA" id="ARBA00023170"/>
    </source>
</evidence>
<keyword evidence="1" id="KW-0813">Transport</keyword>
<keyword evidence="7 14" id="KW-0472">Membrane</keyword>
<dbReference type="AlphaFoldDB" id="V3ZKV2"/>
<evidence type="ECO:0000256" key="11">
    <source>
        <dbReference type="ARBA" id="ARBA00023286"/>
    </source>
</evidence>
<dbReference type="FunFam" id="2.70.170.10:FF:000030">
    <property type="entry name" value="AcetylCholine Receptor"/>
    <property type="match status" value="1"/>
</dbReference>
<evidence type="ECO:0000256" key="6">
    <source>
        <dbReference type="ARBA" id="ARBA00023065"/>
    </source>
</evidence>
<organism evidence="17 18">
    <name type="scientific">Lottia gigantea</name>
    <name type="common">Giant owl limpet</name>
    <dbReference type="NCBI Taxonomy" id="225164"/>
    <lineage>
        <taxon>Eukaryota</taxon>
        <taxon>Metazoa</taxon>
        <taxon>Spiralia</taxon>
        <taxon>Lophotrochozoa</taxon>
        <taxon>Mollusca</taxon>
        <taxon>Gastropoda</taxon>
        <taxon>Patellogastropoda</taxon>
        <taxon>Lottioidea</taxon>
        <taxon>Lottiidae</taxon>
        <taxon>Lottia</taxon>
    </lineage>
</organism>
<dbReference type="STRING" id="225164.V3ZKV2"/>
<dbReference type="CDD" id="cd19051">
    <property type="entry name" value="LGIC_TM_cation"/>
    <property type="match status" value="1"/>
</dbReference>
<dbReference type="PRINTS" id="PR00254">
    <property type="entry name" value="NICOTINICR"/>
</dbReference>
<dbReference type="InterPro" id="IPR036734">
    <property type="entry name" value="Neur_chan_lig-bd_sf"/>
</dbReference>
<dbReference type="OMA" id="VIWVRQY"/>
<evidence type="ECO:0000256" key="14">
    <source>
        <dbReference type="SAM" id="Phobius"/>
    </source>
</evidence>
<keyword evidence="18" id="KW-1185">Reference proteome</keyword>
<keyword evidence="8" id="KW-1015">Disulfide bond</keyword>
<dbReference type="InterPro" id="IPR006202">
    <property type="entry name" value="Neur_chan_lig-bd"/>
</dbReference>
<feature type="non-terminal residue" evidence="17">
    <location>
        <position position="1"/>
    </location>
</feature>
<accession>V3ZKV2</accession>
<dbReference type="InterPro" id="IPR006029">
    <property type="entry name" value="Neurotrans-gated_channel_TM"/>
</dbReference>
<dbReference type="Pfam" id="PF02931">
    <property type="entry name" value="Neur_chan_LBD"/>
    <property type="match status" value="1"/>
</dbReference>
<evidence type="ECO:0000313" key="18">
    <source>
        <dbReference type="Proteomes" id="UP000030746"/>
    </source>
</evidence>
<keyword evidence="2" id="KW-1003">Cell membrane</keyword>
<evidence type="ECO:0000256" key="12">
    <source>
        <dbReference type="ARBA" id="ARBA00023303"/>
    </source>
</evidence>
<dbReference type="InterPro" id="IPR006201">
    <property type="entry name" value="Neur_channel"/>
</dbReference>
<dbReference type="GO" id="GO:0022848">
    <property type="term" value="F:acetylcholine-gated monoatomic cation-selective channel activity"/>
    <property type="evidence" value="ECO:0007669"/>
    <property type="project" value="InterPro"/>
</dbReference>
<dbReference type="Pfam" id="PF02932">
    <property type="entry name" value="Neur_chan_memb"/>
    <property type="match status" value="1"/>
</dbReference>
<dbReference type="InterPro" id="IPR036719">
    <property type="entry name" value="Neuro-gated_channel_TM_sf"/>
</dbReference>
<dbReference type="PANTHER" id="PTHR18945">
    <property type="entry name" value="NEUROTRANSMITTER GATED ION CHANNEL"/>
    <property type="match status" value="1"/>
</dbReference>